<dbReference type="InterPro" id="IPR018060">
    <property type="entry name" value="HTH_AraC"/>
</dbReference>
<dbReference type="Pfam" id="PF12833">
    <property type="entry name" value="HTH_18"/>
    <property type="match status" value="1"/>
</dbReference>
<dbReference type="InterPro" id="IPR050204">
    <property type="entry name" value="AraC_XylS_family_regulators"/>
</dbReference>
<protein>
    <submittedName>
        <fullName evidence="5">Helix-turn-helix domain-containing protein</fullName>
    </submittedName>
</protein>
<dbReference type="EMBL" id="JBHLZP010000165">
    <property type="protein sequence ID" value="MFB9834882.1"/>
    <property type="molecule type" value="Genomic_DNA"/>
</dbReference>
<dbReference type="RefSeq" id="WP_378205332.1">
    <property type="nucleotide sequence ID" value="NZ_JBHLZP010000165.1"/>
</dbReference>
<keyword evidence="2" id="KW-0238">DNA-binding</keyword>
<dbReference type="PANTHER" id="PTHR46796">
    <property type="entry name" value="HTH-TYPE TRANSCRIPTIONAL ACTIVATOR RHAS-RELATED"/>
    <property type="match status" value="1"/>
</dbReference>
<feature type="domain" description="HTH araC/xylS-type" evidence="4">
    <location>
        <begin position="177"/>
        <end position="263"/>
    </location>
</feature>
<name>A0ABV5YIJ2_9ACTN</name>
<proteinExistence type="predicted"/>
<evidence type="ECO:0000256" key="2">
    <source>
        <dbReference type="ARBA" id="ARBA00023125"/>
    </source>
</evidence>
<accession>A0ABV5YIJ2</accession>
<reference evidence="5 6" key="1">
    <citation type="submission" date="2024-09" db="EMBL/GenBank/DDBJ databases">
        <authorList>
            <person name="Sun Q."/>
            <person name="Mori K."/>
        </authorList>
    </citation>
    <scope>NUCLEOTIDE SEQUENCE [LARGE SCALE GENOMIC DNA]</scope>
    <source>
        <strain evidence="5 6">TBRC 0563</strain>
    </source>
</reference>
<dbReference type="Gene3D" id="1.10.10.60">
    <property type="entry name" value="Homeodomain-like"/>
    <property type="match status" value="1"/>
</dbReference>
<dbReference type="PANTHER" id="PTHR46796:SF15">
    <property type="entry name" value="BLL1074 PROTEIN"/>
    <property type="match status" value="1"/>
</dbReference>
<keyword evidence="3" id="KW-0804">Transcription</keyword>
<evidence type="ECO:0000256" key="3">
    <source>
        <dbReference type="ARBA" id="ARBA00023163"/>
    </source>
</evidence>
<gene>
    <name evidence="5" type="ORF">ACFFNX_22100</name>
</gene>
<dbReference type="PROSITE" id="PS01124">
    <property type="entry name" value="HTH_ARAC_FAMILY_2"/>
    <property type="match status" value="1"/>
</dbReference>
<evidence type="ECO:0000313" key="6">
    <source>
        <dbReference type="Proteomes" id="UP001589627"/>
    </source>
</evidence>
<keyword evidence="1" id="KW-0805">Transcription regulation</keyword>
<sequence length="320" mass="34242">MRTFVRGAAVWQVACPPRPSRVAGVTMAGFGVRDLDPLRMIPHPAVTLLLEFGTGSAVLADAAGRRQRGSVVVGPGIGSGGTVWARGDNVECVQVRLSPVIARAVLGASPAGLDGAVVALDDLWGREAAGIRERLGDISSWEDRFTLADALLARRHEAGPPVDPEVAWAWHRIVAGRGLVRVDGLAAEVGWSRKRLWSRFRSQLGLPPKHAVRLVRFDHAAHRLVAGDGAARVAADAGYADQSHLHRDVMAFTGLTPATVADEPFLAVDDIAWPSRGTPAVRGDLPTVQDRARHPPCRSFVRGAVSRPPWRPPPGTARPR</sequence>
<evidence type="ECO:0000313" key="5">
    <source>
        <dbReference type="EMBL" id="MFB9834882.1"/>
    </source>
</evidence>
<evidence type="ECO:0000256" key="1">
    <source>
        <dbReference type="ARBA" id="ARBA00023015"/>
    </source>
</evidence>
<evidence type="ECO:0000259" key="4">
    <source>
        <dbReference type="PROSITE" id="PS01124"/>
    </source>
</evidence>
<dbReference type="SMART" id="SM00342">
    <property type="entry name" value="HTH_ARAC"/>
    <property type="match status" value="1"/>
</dbReference>
<organism evidence="5 6">
    <name type="scientific">Actinoallomurus acaciae</name>
    <dbReference type="NCBI Taxonomy" id="502577"/>
    <lineage>
        <taxon>Bacteria</taxon>
        <taxon>Bacillati</taxon>
        <taxon>Actinomycetota</taxon>
        <taxon>Actinomycetes</taxon>
        <taxon>Streptosporangiales</taxon>
        <taxon>Thermomonosporaceae</taxon>
        <taxon>Actinoallomurus</taxon>
    </lineage>
</organism>
<comment type="caution">
    <text evidence="5">The sequence shown here is derived from an EMBL/GenBank/DDBJ whole genome shotgun (WGS) entry which is preliminary data.</text>
</comment>
<keyword evidence="6" id="KW-1185">Reference proteome</keyword>
<dbReference type="Proteomes" id="UP001589627">
    <property type="component" value="Unassembled WGS sequence"/>
</dbReference>